<dbReference type="Proteomes" id="UP000176405">
    <property type="component" value="Unassembled WGS sequence"/>
</dbReference>
<dbReference type="AlphaFoldDB" id="A0A1F5K5U8"/>
<feature type="transmembrane region" description="Helical" evidence="2">
    <location>
        <begin position="400"/>
        <end position="417"/>
    </location>
</feature>
<evidence type="ECO:0000313" key="4">
    <source>
        <dbReference type="Proteomes" id="UP000176405"/>
    </source>
</evidence>
<keyword evidence="2" id="KW-0812">Transmembrane</keyword>
<gene>
    <name evidence="3" type="ORF">A3E45_03910</name>
</gene>
<proteinExistence type="predicted"/>
<feature type="region of interest" description="Disordered" evidence="1">
    <location>
        <begin position="296"/>
        <end position="320"/>
    </location>
</feature>
<protein>
    <recommendedName>
        <fullName evidence="5">Baseplate protein J-like domain-containing protein</fullName>
    </recommendedName>
</protein>
<sequence length="771" mass="83400">MSFLDKITAQLPIGKKSESTEYLFALNIGLSEVTAAVWGIFGQSIDILGQAESPYKDSEDLMEKAYQMLDKSIGALEIEPQKILFGVPDAWSLDDSLKEPYLKLLRKMLKEYDLSAVAYVTTTNAVSYLLQKQEGVPPTAILLGIGDFVEVTLVKGGKIIGTRVVKREDALFGNIEEALRQFTEVEVLPSKILLYPTKAGEDTNKLLDDLMSYPWMQRLSFLHFPKIEVLSDNVTVESIILSAASELNPQVSLKHSFAASKQGIYSPTSGQRELGHTRHLQDSKELGFVKGDIKKQAEEADEAGEETVGSKKGHGLSRLSRQAEVELEDDNLVSPEIEEEVAFFDDEKPFVKRTAIPVEVEEGEKETFFGKSSGPAAILSVFLKKLPPMPKFGKFAGSKLIIAPIFLVLLVAAYLLLVKATVTVFVEPQVLERDTEVVADPKVSEVNEGQKVIPGSIVETTVSGSGKATATGTKQIGDPAKGKVVIYNKTSAPRTFSQGTVLLSSSNLKFTLESSVTVASQSAVEGGIAFGKATAPVTAGAIGPESNLLGGTELTVSQLPSSSYSAKVDEALSGGTSKEVKVVTSDDQKKLQAQVVDELRQKAEVELQGKMTEGKKVISEALAVEGGKYNFNKAVGDAASEFSLSATVRFKGTSYSDTDLKTIVSKLVGTNIPDGFQMNLQDMETQADVAKVEKDGRLIFKARFKAKLLPKLDVESLKREIKGASVEGAVERLKKIENVTGAEIRFTPNLPGPLGRIPLLDQNISINVTPK</sequence>
<comment type="caution">
    <text evidence="3">The sequence shown here is derived from an EMBL/GenBank/DDBJ whole genome shotgun (WGS) entry which is preliminary data.</text>
</comment>
<keyword evidence="2" id="KW-0472">Membrane</keyword>
<name>A0A1F5K5U8_9BACT</name>
<organism evidence="3 4">
    <name type="scientific">Candidatus Daviesbacteria bacterium RIFCSPHIGHO2_12_FULL_43_11</name>
    <dbReference type="NCBI Taxonomy" id="1797780"/>
    <lineage>
        <taxon>Bacteria</taxon>
        <taxon>Candidatus Daviesiibacteriota</taxon>
    </lineage>
</organism>
<reference evidence="3 4" key="1">
    <citation type="journal article" date="2016" name="Nat. Commun.">
        <title>Thousands of microbial genomes shed light on interconnected biogeochemical processes in an aquifer system.</title>
        <authorList>
            <person name="Anantharaman K."/>
            <person name="Brown C.T."/>
            <person name="Hug L.A."/>
            <person name="Sharon I."/>
            <person name="Castelle C.J."/>
            <person name="Probst A.J."/>
            <person name="Thomas B.C."/>
            <person name="Singh A."/>
            <person name="Wilkins M.J."/>
            <person name="Karaoz U."/>
            <person name="Brodie E.L."/>
            <person name="Williams K.H."/>
            <person name="Hubbard S.S."/>
            <person name="Banfield J.F."/>
        </authorList>
    </citation>
    <scope>NUCLEOTIDE SEQUENCE [LARGE SCALE GENOMIC DNA]</scope>
</reference>
<dbReference type="STRING" id="1797780.A3E45_03910"/>
<evidence type="ECO:0000256" key="1">
    <source>
        <dbReference type="SAM" id="MobiDB-lite"/>
    </source>
</evidence>
<accession>A0A1F5K5U8</accession>
<evidence type="ECO:0000256" key="2">
    <source>
        <dbReference type="SAM" id="Phobius"/>
    </source>
</evidence>
<evidence type="ECO:0000313" key="3">
    <source>
        <dbReference type="EMBL" id="OGE36051.1"/>
    </source>
</evidence>
<keyword evidence="2" id="KW-1133">Transmembrane helix</keyword>
<evidence type="ECO:0008006" key="5">
    <source>
        <dbReference type="Google" id="ProtNLM"/>
    </source>
</evidence>
<dbReference type="EMBL" id="MFDH01000017">
    <property type="protein sequence ID" value="OGE36051.1"/>
    <property type="molecule type" value="Genomic_DNA"/>
</dbReference>